<organism evidence="6 7">
    <name type="scientific">Rhizobium phaseoli</name>
    <dbReference type="NCBI Taxonomy" id="396"/>
    <lineage>
        <taxon>Bacteria</taxon>
        <taxon>Pseudomonadati</taxon>
        <taxon>Pseudomonadota</taxon>
        <taxon>Alphaproteobacteria</taxon>
        <taxon>Hyphomicrobiales</taxon>
        <taxon>Rhizobiaceae</taxon>
        <taxon>Rhizobium/Agrobacterium group</taxon>
        <taxon>Rhizobium</taxon>
    </lineage>
</organism>
<dbReference type="InterPro" id="IPR028082">
    <property type="entry name" value="Peripla_BP_I"/>
</dbReference>
<keyword evidence="4" id="KW-0812">Transmembrane</keyword>
<evidence type="ECO:0000256" key="3">
    <source>
        <dbReference type="ARBA" id="ARBA00022970"/>
    </source>
</evidence>
<feature type="transmembrane region" description="Helical" evidence="4">
    <location>
        <begin position="28"/>
        <end position="49"/>
    </location>
</feature>
<reference evidence="6 7" key="1">
    <citation type="submission" date="2019-12" db="EMBL/GenBank/DDBJ databases">
        <title>Rhizobium genotypes associated with high levels of biological nitrogen fixation by grain legumes in a temperate-maritime cropping system.</title>
        <authorList>
            <person name="Maluk M."/>
            <person name="Francesc Ferrando Molina F."/>
            <person name="Lopez Del Egido L."/>
            <person name="Lafos M."/>
            <person name="Langarica-Fuentes A."/>
            <person name="Gebre Yohannes G."/>
            <person name="Young M.W."/>
            <person name="Martin P."/>
            <person name="Gantlett R."/>
            <person name="Kenicer G."/>
            <person name="Hawes C."/>
            <person name="Begg G.S."/>
            <person name="Quilliam R.S."/>
            <person name="Squire G.R."/>
            <person name="Poole P.S."/>
            <person name="Young P.W."/>
            <person name="Iannetta P.M."/>
            <person name="James E.K."/>
        </authorList>
    </citation>
    <scope>NUCLEOTIDE SEQUENCE [LARGE SCALE GENOMIC DNA]</scope>
    <source>
        <strain evidence="6 7">JHI366</strain>
    </source>
</reference>
<dbReference type="RefSeq" id="WP_164015798.1">
    <property type="nucleotide sequence ID" value="NZ_WUFT01000027.1"/>
</dbReference>
<dbReference type="PANTHER" id="PTHR30483:SF6">
    <property type="entry name" value="PERIPLASMIC BINDING PROTEIN OF ABC TRANSPORTER FOR NATURAL AMINO ACIDS"/>
    <property type="match status" value="1"/>
</dbReference>
<evidence type="ECO:0000256" key="1">
    <source>
        <dbReference type="ARBA" id="ARBA00010062"/>
    </source>
</evidence>
<comment type="caution">
    <text evidence="6">The sequence shown here is derived from an EMBL/GenBank/DDBJ whole genome shotgun (WGS) entry which is preliminary data.</text>
</comment>
<dbReference type="AlphaFoldDB" id="A0A7K3UMS2"/>
<dbReference type="InterPro" id="IPR028081">
    <property type="entry name" value="Leu-bd"/>
</dbReference>
<dbReference type="SUPFAM" id="SSF53822">
    <property type="entry name" value="Periplasmic binding protein-like I"/>
    <property type="match status" value="1"/>
</dbReference>
<name>A0A7K3UMS2_9HYPH</name>
<sequence>MDHEQPKRGFQMTGSDHRIASHVSRRTVLATMLGGVAAVGIAGVSPAFAADKTVRVGFSLAHTGWAAAYDVGYALGLRMAFDEANGKGGAGGKYKIEVTEGTDTASSSVEAIKSVDALLEKGVDVLFTSCDATSSVAAGRSGQKKGVLMFAGTSTQVDVPAKVGDWMYLANFSDNVSGGSTGVFAAKDLGIKTAYLLKSSDNTYTEYVPEYFAKTFEKYGGKVVGKGNFTFEQADFGGIIAEIKALPAEPDAIMTAAFEPDLPAFLRQARAAGIKSRIVGADGIDSPSFYALGDLVENTIVLSNRMPVEGSKYQDIATVFGKSHPDQVDNSAWIVGYDAGLVLIEAIKNADATDSASIRAALDKIKDFDVPNGKVSYAGFERRPMVPISFLEIKSGKGVFMKAATIDTADIPAPIM</sequence>
<dbReference type="Proteomes" id="UP000471753">
    <property type="component" value="Unassembled WGS sequence"/>
</dbReference>
<dbReference type="Pfam" id="PF13458">
    <property type="entry name" value="Peripla_BP_6"/>
    <property type="match status" value="1"/>
</dbReference>
<keyword evidence="3" id="KW-0029">Amino-acid transport</keyword>
<dbReference type="InterPro" id="IPR006311">
    <property type="entry name" value="TAT_signal"/>
</dbReference>
<dbReference type="GO" id="GO:0006865">
    <property type="term" value="P:amino acid transport"/>
    <property type="evidence" value="ECO:0007669"/>
    <property type="project" value="UniProtKB-KW"/>
</dbReference>
<keyword evidence="4" id="KW-0472">Membrane</keyword>
<keyword evidence="4" id="KW-1133">Transmembrane helix</keyword>
<proteinExistence type="inferred from homology"/>
<dbReference type="InterPro" id="IPR051010">
    <property type="entry name" value="BCAA_transport"/>
</dbReference>
<evidence type="ECO:0000256" key="2">
    <source>
        <dbReference type="ARBA" id="ARBA00022729"/>
    </source>
</evidence>
<dbReference type="PROSITE" id="PS51318">
    <property type="entry name" value="TAT"/>
    <property type="match status" value="1"/>
</dbReference>
<keyword evidence="2" id="KW-0732">Signal</keyword>
<dbReference type="PANTHER" id="PTHR30483">
    <property type="entry name" value="LEUCINE-SPECIFIC-BINDING PROTEIN"/>
    <property type="match status" value="1"/>
</dbReference>
<feature type="domain" description="Leucine-binding protein" evidence="5">
    <location>
        <begin position="53"/>
        <end position="396"/>
    </location>
</feature>
<evidence type="ECO:0000313" key="7">
    <source>
        <dbReference type="Proteomes" id="UP000471753"/>
    </source>
</evidence>
<accession>A0A7K3UMS2</accession>
<evidence type="ECO:0000259" key="5">
    <source>
        <dbReference type="Pfam" id="PF13458"/>
    </source>
</evidence>
<comment type="similarity">
    <text evidence="1">Belongs to the leucine-binding protein family.</text>
</comment>
<dbReference type="EMBL" id="WUFT01000027">
    <property type="protein sequence ID" value="NEJ74479.1"/>
    <property type="molecule type" value="Genomic_DNA"/>
</dbReference>
<gene>
    <name evidence="6" type="ORF">GR197_28785</name>
</gene>
<keyword evidence="3" id="KW-0813">Transport</keyword>
<dbReference type="Gene3D" id="3.40.50.2300">
    <property type="match status" value="2"/>
</dbReference>
<evidence type="ECO:0000256" key="4">
    <source>
        <dbReference type="SAM" id="Phobius"/>
    </source>
</evidence>
<protein>
    <submittedName>
        <fullName evidence="6">ABC transporter substrate-binding protein</fullName>
    </submittedName>
</protein>
<evidence type="ECO:0000313" key="6">
    <source>
        <dbReference type="EMBL" id="NEJ74479.1"/>
    </source>
</evidence>